<comment type="subcellular location">
    <subcellularLocation>
        <location evidence="1">Periplasm</location>
    </subcellularLocation>
</comment>
<dbReference type="AlphaFoldDB" id="A0A5Q0BMN8"/>
<comment type="similarity">
    <text evidence="2">Belongs to the CpxP/Spy family.</text>
</comment>
<feature type="region of interest" description="Disordered" evidence="5">
    <location>
        <begin position="169"/>
        <end position="189"/>
    </location>
</feature>
<evidence type="ECO:0000256" key="4">
    <source>
        <dbReference type="ARBA" id="ARBA00022764"/>
    </source>
</evidence>
<evidence type="ECO:0000256" key="1">
    <source>
        <dbReference type="ARBA" id="ARBA00004418"/>
    </source>
</evidence>
<dbReference type="GO" id="GO:0030288">
    <property type="term" value="C:outer membrane-bounded periplasmic space"/>
    <property type="evidence" value="ECO:0007669"/>
    <property type="project" value="TreeGrafter"/>
</dbReference>
<proteinExistence type="inferred from homology"/>
<name>A0A5Q0BMN8_9GAMM</name>
<dbReference type="Pfam" id="PF07813">
    <property type="entry name" value="LTXXQ"/>
    <property type="match status" value="1"/>
</dbReference>
<keyword evidence="3" id="KW-0732">Signal</keyword>
<organism evidence="6 7">
    <name type="scientific">Candidatus Methylospira mobilis</name>
    <dbReference type="NCBI Taxonomy" id="1808979"/>
    <lineage>
        <taxon>Bacteria</taxon>
        <taxon>Pseudomonadati</taxon>
        <taxon>Pseudomonadota</taxon>
        <taxon>Gammaproteobacteria</taxon>
        <taxon>Methylococcales</taxon>
        <taxon>Methylococcaceae</taxon>
        <taxon>Candidatus Methylospira</taxon>
    </lineage>
</organism>
<dbReference type="CDD" id="cd09916">
    <property type="entry name" value="CpxP_like"/>
    <property type="match status" value="1"/>
</dbReference>
<evidence type="ECO:0000256" key="3">
    <source>
        <dbReference type="ARBA" id="ARBA00022729"/>
    </source>
</evidence>
<keyword evidence="7" id="KW-1185">Reference proteome</keyword>
<gene>
    <name evidence="6" type="ORF">F6R98_21370</name>
</gene>
<dbReference type="PANTHER" id="PTHR38102:SF1">
    <property type="entry name" value="PERIPLASMIC CHAPERONE SPY"/>
    <property type="match status" value="1"/>
</dbReference>
<evidence type="ECO:0000256" key="5">
    <source>
        <dbReference type="SAM" id="MobiDB-lite"/>
    </source>
</evidence>
<dbReference type="GO" id="GO:0051082">
    <property type="term" value="F:unfolded protein binding"/>
    <property type="evidence" value="ECO:0007669"/>
    <property type="project" value="TreeGrafter"/>
</dbReference>
<evidence type="ECO:0000256" key="2">
    <source>
        <dbReference type="ARBA" id="ARBA00008441"/>
    </source>
</evidence>
<sequence length="189" mass="20891">MQIVLPNSPPWPRIAPLKTFTLNANRRNPLKIRSIPSTIAAGLLLMLAVPFATQAAAPAESEFCGQPPPMGKPHQFDSGELPPHLQRLNLSADQHAKVTALLKEREPALQEKAKTGWKTHNDLRNLALSDNYTPEKAKVFSEAGARTMAEVTLMHASLDNAIYQILTPEQQQQFKQPPVEDGPHGPRHH</sequence>
<reference evidence="6 7" key="1">
    <citation type="submission" date="2019-09" db="EMBL/GenBank/DDBJ databases">
        <title>Ecophysiology of the spiral-shaped methanotroph Methylospira mobilis as revealed by the complete genome sequence.</title>
        <authorList>
            <person name="Oshkin I.Y."/>
            <person name="Dedysh S.N."/>
            <person name="Miroshnikov K."/>
            <person name="Danilova O.V."/>
            <person name="Hakobyan A."/>
            <person name="Liesack W."/>
        </authorList>
    </citation>
    <scope>NUCLEOTIDE SEQUENCE [LARGE SCALE GENOMIC DNA]</scope>
    <source>
        <strain evidence="6 7">Shm1</strain>
    </source>
</reference>
<protein>
    <submittedName>
        <fullName evidence="6">Spy/CpxP family protein refolding chaperone</fullName>
    </submittedName>
</protein>
<dbReference type="InterPro" id="IPR012899">
    <property type="entry name" value="LTXXQ"/>
</dbReference>
<dbReference type="InterPro" id="IPR052211">
    <property type="entry name" value="Cpx_auxiliary_protein"/>
</dbReference>
<keyword evidence="4" id="KW-0574">Periplasm</keyword>
<dbReference type="EMBL" id="CP044205">
    <property type="protein sequence ID" value="QFY44869.1"/>
    <property type="molecule type" value="Genomic_DNA"/>
</dbReference>
<dbReference type="OrthoDB" id="5570289at2"/>
<accession>A0A5Q0BMN8</accession>
<evidence type="ECO:0000313" key="7">
    <source>
        <dbReference type="Proteomes" id="UP000325755"/>
    </source>
</evidence>
<dbReference type="Proteomes" id="UP000325755">
    <property type="component" value="Chromosome"/>
</dbReference>
<dbReference type="KEGG" id="mmob:F6R98_21370"/>
<evidence type="ECO:0000313" key="6">
    <source>
        <dbReference type="EMBL" id="QFY44869.1"/>
    </source>
</evidence>
<dbReference type="PANTHER" id="PTHR38102">
    <property type="entry name" value="PERIPLASMIC CHAPERONE SPY"/>
    <property type="match status" value="1"/>
</dbReference>
<dbReference type="InParanoid" id="A0A5Q0BMN8"/>
<dbReference type="Gene3D" id="1.20.120.1490">
    <property type="match status" value="1"/>
</dbReference>